<gene>
    <name evidence="1" type="ORF">C0Q90_05500</name>
</gene>
<evidence type="ECO:0000313" key="2">
    <source>
        <dbReference type="Proteomes" id="UP000234512"/>
    </source>
</evidence>
<comment type="caution">
    <text evidence="1">The sequence shown here is derived from an EMBL/GenBank/DDBJ whole genome shotgun (WGS) entry which is preliminary data.</text>
</comment>
<organism evidence="1 2">
    <name type="scientific">Lacticaseibacillus paracasei</name>
    <name type="common">Lactobacillus paracasei</name>
    <dbReference type="NCBI Taxonomy" id="1597"/>
    <lineage>
        <taxon>Bacteria</taxon>
        <taxon>Bacillati</taxon>
        <taxon>Bacillota</taxon>
        <taxon>Bacilli</taxon>
        <taxon>Lactobacillales</taxon>
        <taxon>Lactobacillaceae</taxon>
        <taxon>Lacticaseibacillus</taxon>
    </lineage>
</organism>
<protein>
    <submittedName>
        <fullName evidence="1">Uncharacterized protein</fullName>
    </submittedName>
</protein>
<dbReference type="EMBL" id="PKQJ01000004">
    <property type="protein sequence ID" value="PLC46952.1"/>
    <property type="molecule type" value="Genomic_DNA"/>
</dbReference>
<evidence type="ECO:0000313" key="1">
    <source>
        <dbReference type="EMBL" id="PLC46952.1"/>
    </source>
</evidence>
<sequence length="74" mass="8622">MHQSDFLLNQSDALFLIVTRWRILQALIDFGAKCETADKEKSIVILSLLEYYETNIFRLKTLMLTNKVGISWIT</sequence>
<dbReference type="Proteomes" id="UP000234512">
    <property type="component" value="Unassembled WGS sequence"/>
</dbReference>
<name>A0AB36XDF2_LACPA</name>
<accession>A0AB36XDF2</accession>
<reference evidence="1 2" key="1">
    <citation type="journal article" date="2018" name="Genome Announc.">
        <title>Draft Genome Sequence of Lactobacillus paracasei DUP 13076, Which Exhibits Potent Antipathogenic Effects against Salmonella enterica Serovars Enteritidis, Typhimurium, and Heidelberg.</title>
        <authorList>
            <person name="Muyyarikkandy M.S."/>
            <person name="Alqahtani F.H."/>
            <person name="Mandoiu I."/>
            <person name="Amalaradjou M.A."/>
        </authorList>
    </citation>
    <scope>NUCLEOTIDE SEQUENCE [LARGE SCALE GENOMIC DNA]</scope>
    <source>
        <strain evidence="1 2">DUP 13076</strain>
    </source>
</reference>
<dbReference type="AlphaFoldDB" id="A0AB36XDF2"/>
<proteinExistence type="predicted"/>